<evidence type="ECO:0000313" key="3">
    <source>
        <dbReference type="Proteomes" id="UP000188268"/>
    </source>
</evidence>
<evidence type="ECO:0000313" key="2">
    <source>
        <dbReference type="EMBL" id="OMO83731.1"/>
    </source>
</evidence>
<dbReference type="Gramene" id="OMO83731">
    <property type="protein sequence ID" value="OMO83731"/>
    <property type="gene ID" value="CCACVL1_11241"/>
</dbReference>
<comment type="caution">
    <text evidence="2">The sequence shown here is derived from an EMBL/GenBank/DDBJ whole genome shotgun (WGS) entry which is preliminary data.</text>
</comment>
<keyword evidence="3" id="KW-1185">Reference proteome</keyword>
<name>A0A1R3IME5_COCAP</name>
<reference evidence="2 3" key="1">
    <citation type="submission" date="2013-09" db="EMBL/GenBank/DDBJ databases">
        <title>Corchorus capsularis genome sequencing.</title>
        <authorList>
            <person name="Alam M."/>
            <person name="Haque M.S."/>
            <person name="Islam M.S."/>
            <person name="Emdad E.M."/>
            <person name="Islam M.M."/>
            <person name="Ahmed B."/>
            <person name="Halim A."/>
            <person name="Hossen Q.M.M."/>
            <person name="Hossain M.Z."/>
            <person name="Ahmed R."/>
            <person name="Khan M.M."/>
            <person name="Islam R."/>
            <person name="Rashid M.M."/>
            <person name="Khan S.A."/>
            <person name="Rahman M.S."/>
            <person name="Alam M."/>
        </authorList>
    </citation>
    <scope>NUCLEOTIDE SEQUENCE [LARGE SCALE GENOMIC DNA]</scope>
    <source>
        <strain evidence="3">cv. CVL-1</strain>
        <tissue evidence="2">Whole seedling</tissue>
    </source>
</reference>
<organism evidence="2 3">
    <name type="scientific">Corchorus capsularis</name>
    <name type="common">Jute</name>
    <dbReference type="NCBI Taxonomy" id="210143"/>
    <lineage>
        <taxon>Eukaryota</taxon>
        <taxon>Viridiplantae</taxon>
        <taxon>Streptophyta</taxon>
        <taxon>Embryophyta</taxon>
        <taxon>Tracheophyta</taxon>
        <taxon>Spermatophyta</taxon>
        <taxon>Magnoliopsida</taxon>
        <taxon>eudicotyledons</taxon>
        <taxon>Gunneridae</taxon>
        <taxon>Pentapetalae</taxon>
        <taxon>rosids</taxon>
        <taxon>malvids</taxon>
        <taxon>Malvales</taxon>
        <taxon>Malvaceae</taxon>
        <taxon>Grewioideae</taxon>
        <taxon>Apeibeae</taxon>
        <taxon>Corchorus</taxon>
    </lineage>
</organism>
<proteinExistence type="predicted"/>
<dbReference type="EMBL" id="AWWV01009839">
    <property type="protein sequence ID" value="OMO83731.1"/>
    <property type="molecule type" value="Genomic_DNA"/>
</dbReference>
<feature type="region of interest" description="Disordered" evidence="1">
    <location>
        <begin position="118"/>
        <end position="157"/>
    </location>
</feature>
<protein>
    <submittedName>
        <fullName evidence="2">Uncharacterized protein</fullName>
    </submittedName>
</protein>
<evidence type="ECO:0000256" key="1">
    <source>
        <dbReference type="SAM" id="MobiDB-lite"/>
    </source>
</evidence>
<dbReference type="AlphaFoldDB" id="A0A1R3IME5"/>
<gene>
    <name evidence="2" type="ORF">CCACVL1_11241</name>
</gene>
<accession>A0A1R3IME5</accession>
<dbReference type="Proteomes" id="UP000188268">
    <property type="component" value="Unassembled WGS sequence"/>
</dbReference>
<sequence length="171" mass="19527">MANMAAAWAWNQEPPRLFPYSHHSARNQPNERTGLAFRDWLVCKDLVQRKKEKKKGSGEVTAKERVRDYTITDDDLKVLLGLVTVKGEFRLASNIVKEAFAGLVRRQVRARMSGGFAKEDDSYKEESGGEEERPKVGQNGEERRCKNDKGRKGKGKNECYDYGVLELEDLF</sequence>